<dbReference type="GO" id="GO:0032259">
    <property type="term" value="P:methylation"/>
    <property type="evidence" value="ECO:0007669"/>
    <property type="project" value="UniProtKB-KW"/>
</dbReference>
<dbReference type="EMBL" id="ACBZ01000063">
    <property type="protein sequence ID" value="EEG49785.1"/>
    <property type="molecule type" value="Genomic_DNA"/>
</dbReference>
<dbReference type="HOGENOM" id="CLU_057823_2_1_9"/>
<evidence type="ECO:0000256" key="1">
    <source>
        <dbReference type="ARBA" id="ARBA00022603"/>
    </source>
</evidence>
<dbReference type="AlphaFoldDB" id="C0CKB9"/>
<keyword evidence="5" id="KW-1185">Reference proteome</keyword>
<dbReference type="SUPFAM" id="SSF53335">
    <property type="entry name" value="S-adenosyl-L-methionine-dependent methyltransferases"/>
    <property type="match status" value="1"/>
</dbReference>
<gene>
    <name evidence="4" type="ORF">RUMHYD_01289</name>
</gene>
<proteinExistence type="predicted"/>
<evidence type="ECO:0000259" key="3">
    <source>
        <dbReference type="Pfam" id="PF13649"/>
    </source>
</evidence>
<accession>C0CKB9</accession>
<dbReference type="GO" id="GO:0008168">
    <property type="term" value="F:methyltransferase activity"/>
    <property type="evidence" value="ECO:0007669"/>
    <property type="project" value="UniProtKB-KW"/>
</dbReference>
<evidence type="ECO:0000313" key="5">
    <source>
        <dbReference type="Proteomes" id="UP000003100"/>
    </source>
</evidence>
<dbReference type="PANTHER" id="PTHR43861">
    <property type="entry name" value="TRANS-ACONITATE 2-METHYLTRANSFERASE-RELATED"/>
    <property type="match status" value="1"/>
</dbReference>
<protein>
    <recommendedName>
        <fullName evidence="3">Methyltransferase domain-containing protein</fullName>
    </recommendedName>
</protein>
<dbReference type="GeneID" id="86820541"/>
<organism evidence="4 5">
    <name type="scientific">Blautia hydrogenotrophica (strain DSM 10507 / JCM 14656 / S5a33)</name>
    <name type="common">Ruminococcus hydrogenotrophicus</name>
    <dbReference type="NCBI Taxonomy" id="476272"/>
    <lineage>
        <taxon>Bacteria</taxon>
        <taxon>Bacillati</taxon>
        <taxon>Bacillota</taxon>
        <taxon>Clostridia</taxon>
        <taxon>Lachnospirales</taxon>
        <taxon>Lachnospiraceae</taxon>
        <taxon>Blautia</taxon>
    </lineage>
</organism>
<dbReference type="Pfam" id="PF13649">
    <property type="entry name" value="Methyltransf_25"/>
    <property type="match status" value="1"/>
</dbReference>
<dbReference type="Proteomes" id="UP000003100">
    <property type="component" value="Unassembled WGS sequence"/>
</dbReference>
<comment type="caution">
    <text evidence="4">The sequence shown here is derived from an EMBL/GenBank/DDBJ whole genome shotgun (WGS) entry which is preliminary data.</text>
</comment>
<evidence type="ECO:0000256" key="2">
    <source>
        <dbReference type="ARBA" id="ARBA00022679"/>
    </source>
</evidence>
<evidence type="ECO:0000313" key="4">
    <source>
        <dbReference type="EMBL" id="EEG49785.1"/>
    </source>
</evidence>
<keyword evidence="2" id="KW-0808">Transferase</keyword>
<name>C0CKB9_BLAHS</name>
<dbReference type="PATRIC" id="fig|476272.21.peg.2636"/>
<dbReference type="InterPro" id="IPR029063">
    <property type="entry name" value="SAM-dependent_MTases_sf"/>
</dbReference>
<keyword evidence="1" id="KW-0489">Methyltransferase</keyword>
<dbReference type="eggNOG" id="COG2227">
    <property type="taxonomic scope" value="Bacteria"/>
</dbReference>
<reference evidence="4 5" key="1">
    <citation type="submission" date="2009-01" db="EMBL/GenBank/DDBJ databases">
        <authorList>
            <person name="Fulton L."/>
            <person name="Clifton S."/>
            <person name="Fulton B."/>
            <person name="Xu J."/>
            <person name="Minx P."/>
            <person name="Pepin K.H."/>
            <person name="Johnson M."/>
            <person name="Bhonagiri V."/>
            <person name="Nash W.E."/>
            <person name="Mardis E.R."/>
            <person name="Wilson R.K."/>
        </authorList>
    </citation>
    <scope>NUCLEOTIDE SEQUENCE [LARGE SCALE GENOMIC DNA]</scope>
    <source>
        <strain evidence="5">DSM 10507 / JCM 14656 / S5a33</strain>
    </source>
</reference>
<dbReference type="CDD" id="cd02440">
    <property type="entry name" value="AdoMet_MTases"/>
    <property type="match status" value="1"/>
</dbReference>
<feature type="domain" description="Methyltransferase" evidence="3">
    <location>
        <begin position="43"/>
        <end position="131"/>
    </location>
</feature>
<dbReference type="InterPro" id="IPR041698">
    <property type="entry name" value="Methyltransf_25"/>
</dbReference>
<sequence length="198" mass="23376">MKENQTVNYYNQWAERYCSETLHVDMSFCRKKFLSYLGTKGKILDAGCGCGRDSRYFLEQGYQVEAFDASEEMCKKAGRWLGQEVKCMEFSKITYLRAFDGVWACASLLHVPKRKLPEVLERLYLALREPGILYASFKKGDSERCFGGRHFSDFMEIQLRDLFEREKLFRVEECFETYDVRPGRETEVWLNVIAKIRR</sequence>
<dbReference type="PANTHER" id="PTHR43861:SF1">
    <property type="entry name" value="TRANS-ACONITATE 2-METHYLTRANSFERASE"/>
    <property type="match status" value="1"/>
</dbReference>
<dbReference type="Gene3D" id="3.40.50.150">
    <property type="entry name" value="Vaccinia Virus protein VP39"/>
    <property type="match status" value="1"/>
</dbReference>
<dbReference type="RefSeq" id="WP_005947286.1">
    <property type="nucleotide sequence ID" value="NZ_CP136423.1"/>
</dbReference>
<reference evidence="4 5" key="2">
    <citation type="submission" date="2009-02" db="EMBL/GenBank/DDBJ databases">
        <title>Draft genome sequence of Blautia hydrogenotrophica DSM 10507 (Ruminococcus hydrogenotrophicus DSM 10507).</title>
        <authorList>
            <person name="Sudarsanam P."/>
            <person name="Ley R."/>
            <person name="Guruge J."/>
            <person name="Turnbaugh P.J."/>
            <person name="Mahowald M."/>
            <person name="Liep D."/>
            <person name="Gordon J."/>
        </authorList>
    </citation>
    <scope>NUCLEOTIDE SEQUENCE [LARGE SCALE GENOMIC DNA]</scope>
    <source>
        <strain evidence="5">DSM 10507 / JCM 14656 / S5a33</strain>
    </source>
</reference>